<evidence type="ECO:0000313" key="3">
    <source>
        <dbReference type="EMBL" id="NBJ91586.1"/>
    </source>
</evidence>
<comment type="caution">
    <text evidence="2">Lacks conserved residue(s) required for the propagation of feature annotation.</text>
</comment>
<dbReference type="EMBL" id="QZDT01000002">
    <property type="protein sequence ID" value="NBJ91586.1"/>
    <property type="molecule type" value="Genomic_DNA"/>
</dbReference>
<keyword evidence="2" id="KW-0067">ATP-binding</keyword>
<evidence type="ECO:0000256" key="2">
    <source>
        <dbReference type="HAMAP-Rule" id="MF_01539"/>
    </source>
</evidence>
<organism evidence="3 4">
    <name type="scientific">Parablautia muri</name>
    <dbReference type="NCBI Taxonomy" id="2320879"/>
    <lineage>
        <taxon>Bacteria</taxon>
        <taxon>Bacillati</taxon>
        <taxon>Bacillota</taxon>
        <taxon>Clostridia</taxon>
        <taxon>Lachnospirales</taxon>
        <taxon>Lachnospiraceae</taxon>
        <taxon>Parablautia</taxon>
    </lineage>
</organism>
<keyword evidence="2" id="KW-0694">RNA-binding</keyword>
<feature type="binding site" evidence="2">
    <location>
        <begin position="12"/>
        <end position="25"/>
    </location>
    <ligand>
        <name>ATP</name>
        <dbReference type="ChEBI" id="CHEBI:30616"/>
    </ligand>
</feature>
<dbReference type="SUPFAM" id="SSF52374">
    <property type="entry name" value="Nucleotidylyl transferase"/>
    <property type="match status" value="1"/>
</dbReference>
<comment type="caution">
    <text evidence="3">The sequence shown here is derived from an EMBL/GenBank/DDBJ whole genome shotgun (WGS) entry which is preliminary data.</text>
</comment>
<dbReference type="InterPro" id="IPR008513">
    <property type="entry name" value="tRNA(Met)_cyd_acetate_ligase"/>
</dbReference>
<dbReference type="PANTHER" id="PTHR37825">
    <property type="entry name" value="TRNA(MET) CYTIDINE ACETATE LIGASE"/>
    <property type="match status" value="1"/>
</dbReference>
<dbReference type="InterPro" id="IPR014729">
    <property type="entry name" value="Rossmann-like_a/b/a_fold"/>
</dbReference>
<dbReference type="HAMAP" id="MF_01539">
    <property type="entry name" value="TmcAL"/>
    <property type="match status" value="1"/>
</dbReference>
<sequence length="444" mass="49300">MGGQHMKTAAIIAEYNPFHNGHLYQIKETRRQTGADFILVVMSGDFVQRGGPAFCDKYIRTRMALACGADVVIELPALYALSSAEFFAGGAVALLEQLKVIDALSFGSESGQLSAFTDCARLLVQNPSRVHSKLERQLKSGFSYPAALERAVTEMLSENDVFSDRSGSLGHCAFRMGPAEIHALFSFPNNILGLEYCKSLFSFHNPAGCSRIIPFTLKRLGGGYHDLSPKEDAPFLSASAIRHILGHGGETLQKYVPHAVYDLLSLNNLLTPPVTENHFSSLLHYKLISERDKGFTDYLDCDGNLSDKICKNIDNFTRFDTFCSLLKSKDITYTRISRVLMHILLNIKTPQFFKKPLHQRNLLAPYARLLGFRSQAAPLLHAIKKSSAIPLLSKPADARFLLNEEAYALLQQDFFCACVYESIAAPYRGRPPINEIKQSPIITA</sequence>
<dbReference type="Proteomes" id="UP001154420">
    <property type="component" value="Unassembled WGS sequence"/>
</dbReference>
<comment type="catalytic activity">
    <reaction evidence="2">
        <text>cytidine(34) in elongator tRNA(Met) + acetate + ATP = N(4)-acetylcytidine(34) in elongator tRNA(Met) + AMP + diphosphate</text>
        <dbReference type="Rhea" id="RHEA:58144"/>
        <dbReference type="Rhea" id="RHEA-COMP:10693"/>
        <dbReference type="Rhea" id="RHEA-COMP:10694"/>
        <dbReference type="ChEBI" id="CHEBI:30089"/>
        <dbReference type="ChEBI" id="CHEBI:30616"/>
        <dbReference type="ChEBI" id="CHEBI:33019"/>
        <dbReference type="ChEBI" id="CHEBI:74900"/>
        <dbReference type="ChEBI" id="CHEBI:82748"/>
        <dbReference type="ChEBI" id="CHEBI:456215"/>
    </reaction>
</comment>
<keyword evidence="2" id="KW-0436">Ligase</keyword>
<reference evidence="3" key="1">
    <citation type="submission" date="2018-09" db="EMBL/GenBank/DDBJ databases">
        <title>Murine metabolic-syndrome-specific gut microbial biobank.</title>
        <authorList>
            <person name="Liu C."/>
        </authorList>
    </citation>
    <scope>NUCLEOTIDE SEQUENCE</scope>
    <source>
        <strain evidence="3">D42-62</strain>
    </source>
</reference>
<keyword evidence="4" id="KW-1185">Reference proteome</keyword>
<evidence type="ECO:0000256" key="1">
    <source>
        <dbReference type="ARBA" id="ARBA00022694"/>
    </source>
</evidence>
<dbReference type="EC" id="6.3.4.-" evidence="2"/>
<dbReference type="Pfam" id="PF05636">
    <property type="entry name" value="HIGH_NTase1"/>
    <property type="match status" value="1"/>
</dbReference>
<keyword evidence="1 2" id="KW-0819">tRNA processing</keyword>
<keyword evidence="2" id="KW-0547">Nucleotide-binding</keyword>
<comment type="similarity">
    <text evidence="2">Belongs to the TmcAL family.</text>
</comment>
<feature type="binding site" evidence="2">
    <location>
        <position position="189"/>
    </location>
    <ligand>
        <name>ATP</name>
        <dbReference type="ChEBI" id="CHEBI:30616"/>
    </ligand>
</feature>
<dbReference type="Gene3D" id="3.40.50.620">
    <property type="entry name" value="HUPs"/>
    <property type="match status" value="1"/>
</dbReference>
<feature type="binding site" evidence="2">
    <location>
        <position position="219"/>
    </location>
    <ligand>
        <name>ATP</name>
        <dbReference type="ChEBI" id="CHEBI:30616"/>
    </ligand>
</feature>
<gene>
    <name evidence="2" type="primary">tmcAL</name>
    <name evidence="3" type="ORF">D5281_03010</name>
</gene>
<dbReference type="PANTHER" id="PTHR37825:SF1">
    <property type="entry name" value="TRNA(MET) CYTIDINE ACETATE LIGASE"/>
    <property type="match status" value="1"/>
</dbReference>
<dbReference type="GO" id="GO:0005737">
    <property type="term" value="C:cytoplasm"/>
    <property type="evidence" value="ECO:0007669"/>
    <property type="project" value="UniProtKB-SubCell"/>
</dbReference>
<feature type="binding site" evidence="2">
    <location>
        <position position="107"/>
    </location>
    <ligand>
        <name>ATP</name>
        <dbReference type="ChEBI" id="CHEBI:30616"/>
    </ligand>
</feature>
<accession>A0A9X5GQX8</accession>
<name>A0A9X5GQX8_9FIRM</name>
<keyword evidence="2" id="KW-0820">tRNA-binding</keyword>
<protein>
    <recommendedName>
        <fullName evidence="2">tRNA(Met) cytidine acetate ligase</fullName>
        <ecNumber evidence="2">6.3.4.-</ecNumber>
    </recommendedName>
</protein>
<comment type="function">
    <text evidence="2">Catalyzes the formation of N(4)-acetylcytidine (ac(4)C) at the wobble position of elongator tRNA(Met), using acetate and ATP as substrates. First activates an acetate ion to form acetyladenylate (Ac-AMP) and then transfers the acetyl group to tRNA to form ac(4)C34.</text>
</comment>
<comment type="subcellular location">
    <subcellularLocation>
        <location evidence="2">Cytoplasm</location>
    </subcellularLocation>
</comment>
<keyword evidence="2" id="KW-0963">Cytoplasm</keyword>
<dbReference type="AlphaFoldDB" id="A0A9X5GQX8"/>
<dbReference type="GO" id="GO:0000049">
    <property type="term" value="F:tRNA binding"/>
    <property type="evidence" value="ECO:0007669"/>
    <property type="project" value="UniProtKB-KW"/>
</dbReference>
<proteinExistence type="inferred from homology"/>
<dbReference type="GO" id="GO:0005524">
    <property type="term" value="F:ATP binding"/>
    <property type="evidence" value="ECO:0007669"/>
    <property type="project" value="UniProtKB-KW"/>
</dbReference>
<dbReference type="GO" id="GO:0006400">
    <property type="term" value="P:tRNA modification"/>
    <property type="evidence" value="ECO:0007669"/>
    <property type="project" value="UniProtKB-UniRule"/>
</dbReference>
<dbReference type="GO" id="GO:0016879">
    <property type="term" value="F:ligase activity, forming carbon-nitrogen bonds"/>
    <property type="evidence" value="ECO:0007669"/>
    <property type="project" value="UniProtKB-UniRule"/>
</dbReference>
<evidence type="ECO:0000313" key="4">
    <source>
        <dbReference type="Proteomes" id="UP001154420"/>
    </source>
</evidence>